<proteinExistence type="predicted"/>
<gene>
    <name evidence="3" type="primary">LOC111350601</name>
</gene>
<keyword evidence="2" id="KW-1185">Reference proteome</keyword>
<accession>A0A9J7DWP1</accession>
<protein>
    <submittedName>
        <fullName evidence="3">Uncharacterized protein LOC111350601</fullName>
    </submittedName>
</protein>
<dbReference type="RefSeq" id="XP_022818001.1">
    <property type="nucleotide sequence ID" value="XM_022962233.1"/>
</dbReference>
<dbReference type="GeneID" id="111350601"/>
<sequence>MKREEKELIMKIQELNDAMTNRKEEHNKTVDELKYKFREKKSQVESEIQRLLEIEAKTKEQIKRRVQALEEELARSQEHGAGGDGGPPSVATGAPRDADCGPAGATPAGPPRRPPIRAPGLRDRAARQPWGGAPRVP</sequence>
<feature type="compositionally biased region" description="Pro residues" evidence="1">
    <location>
        <begin position="108"/>
        <end position="117"/>
    </location>
</feature>
<dbReference type="KEGG" id="sliu:111350601"/>
<dbReference type="AlphaFoldDB" id="A0A9J7DWP1"/>
<dbReference type="Proteomes" id="UP000301870">
    <property type="component" value="Chromosome 11"/>
</dbReference>
<evidence type="ECO:0000313" key="3">
    <source>
        <dbReference type="RefSeq" id="XP_022818001.1"/>
    </source>
</evidence>
<reference evidence="3" key="1">
    <citation type="submission" date="2025-08" db="UniProtKB">
        <authorList>
            <consortium name="RefSeq"/>
        </authorList>
    </citation>
    <scope>IDENTIFICATION</scope>
    <source>
        <strain evidence="3">Ishihara</strain>
        <tissue evidence="3">Whole body</tissue>
    </source>
</reference>
<evidence type="ECO:0000313" key="2">
    <source>
        <dbReference type="Proteomes" id="UP000301870"/>
    </source>
</evidence>
<feature type="region of interest" description="Disordered" evidence="1">
    <location>
        <begin position="70"/>
        <end position="137"/>
    </location>
</feature>
<name>A0A9J7DWP1_SPOLT</name>
<evidence type="ECO:0000256" key="1">
    <source>
        <dbReference type="SAM" id="MobiDB-lite"/>
    </source>
</evidence>
<organism evidence="2 3">
    <name type="scientific">Spodoptera litura</name>
    <name type="common">Asian cotton leafworm</name>
    <dbReference type="NCBI Taxonomy" id="69820"/>
    <lineage>
        <taxon>Eukaryota</taxon>
        <taxon>Metazoa</taxon>
        <taxon>Ecdysozoa</taxon>
        <taxon>Arthropoda</taxon>
        <taxon>Hexapoda</taxon>
        <taxon>Insecta</taxon>
        <taxon>Pterygota</taxon>
        <taxon>Neoptera</taxon>
        <taxon>Endopterygota</taxon>
        <taxon>Lepidoptera</taxon>
        <taxon>Glossata</taxon>
        <taxon>Ditrysia</taxon>
        <taxon>Noctuoidea</taxon>
        <taxon>Noctuidae</taxon>
        <taxon>Amphipyrinae</taxon>
        <taxon>Spodoptera</taxon>
    </lineage>
</organism>